<dbReference type="VEuPathDB" id="PlasmoDB:AK88_04491"/>
<keyword evidence="3" id="KW-0547">Nucleotide-binding</keyword>
<evidence type="ECO:0000256" key="4">
    <source>
        <dbReference type="ARBA" id="ARBA00022840"/>
    </source>
</evidence>
<dbReference type="Gene3D" id="3.40.50.300">
    <property type="entry name" value="P-loop containing nucleotide triphosphate hydrolases"/>
    <property type="match status" value="1"/>
</dbReference>
<feature type="signal peptide" evidence="8">
    <location>
        <begin position="1"/>
        <end position="24"/>
    </location>
</feature>
<evidence type="ECO:0000256" key="5">
    <source>
        <dbReference type="ARBA" id="ARBA00022989"/>
    </source>
</evidence>
<feature type="chain" id="PRO_5002343646" description="ABC transporter domain-containing protein" evidence="8">
    <location>
        <begin position="25"/>
        <end position="784"/>
    </location>
</feature>
<keyword evidence="12" id="KW-1185">Reference proteome</keyword>
<keyword evidence="5 7" id="KW-1133">Transmembrane helix</keyword>
<evidence type="ECO:0000256" key="3">
    <source>
        <dbReference type="ARBA" id="ARBA00022741"/>
    </source>
</evidence>
<dbReference type="OrthoDB" id="6500128at2759"/>
<accession>A0A0D9QFT1</accession>
<dbReference type="EMBL" id="KQ001709">
    <property type="protein sequence ID" value="KJP85843.1"/>
    <property type="molecule type" value="Genomic_DNA"/>
</dbReference>
<dbReference type="SMART" id="SM00382">
    <property type="entry name" value="AAA"/>
    <property type="match status" value="1"/>
</dbReference>
<evidence type="ECO:0000256" key="1">
    <source>
        <dbReference type="ARBA" id="ARBA00004141"/>
    </source>
</evidence>
<protein>
    <recommendedName>
        <fullName evidence="13">ABC transporter domain-containing protein</fullName>
    </recommendedName>
</protein>
<keyword evidence="6 7" id="KW-0472">Membrane</keyword>
<dbReference type="GO" id="GO:0015421">
    <property type="term" value="F:ABC-type oligopeptide transporter activity"/>
    <property type="evidence" value="ECO:0007669"/>
    <property type="project" value="TreeGrafter"/>
</dbReference>
<evidence type="ECO:0000256" key="8">
    <source>
        <dbReference type="SAM" id="SignalP"/>
    </source>
</evidence>
<keyword evidence="2 7" id="KW-0812">Transmembrane</keyword>
<feature type="domain" description="ABC transporter" evidence="9">
    <location>
        <begin position="559"/>
        <end position="784"/>
    </location>
</feature>
<evidence type="ECO:0008006" key="13">
    <source>
        <dbReference type="Google" id="ProtNLM"/>
    </source>
</evidence>
<feature type="transmembrane region" description="Helical" evidence="7">
    <location>
        <begin position="253"/>
        <end position="274"/>
    </location>
</feature>
<dbReference type="AlphaFoldDB" id="A0A0D9QFT1"/>
<gene>
    <name evidence="11" type="ORF">AK88_04491</name>
</gene>
<dbReference type="SUPFAM" id="SSF52540">
    <property type="entry name" value="P-loop containing nucleoside triphosphate hydrolases"/>
    <property type="match status" value="1"/>
</dbReference>
<dbReference type="Gene3D" id="1.20.1560.10">
    <property type="entry name" value="ABC transporter type 1, transmembrane domain"/>
    <property type="match status" value="1"/>
</dbReference>
<evidence type="ECO:0000259" key="9">
    <source>
        <dbReference type="PROSITE" id="PS50893"/>
    </source>
</evidence>
<dbReference type="GeneID" id="24269805"/>
<dbReference type="PROSITE" id="PS50893">
    <property type="entry name" value="ABC_TRANSPORTER_2"/>
    <property type="match status" value="1"/>
</dbReference>
<dbReference type="Pfam" id="PF00664">
    <property type="entry name" value="ABC_membrane"/>
    <property type="match status" value="1"/>
</dbReference>
<evidence type="ECO:0000259" key="10">
    <source>
        <dbReference type="PROSITE" id="PS50929"/>
    </source>
</evidence>
<dbReference type="PROSITE" id="PS50929">
    <property type="entry name" value="ABC_TM1F"/>
    <property type="match status" value="1"/>
</dbReference>
<proteinExistence type="predicted"/>
<dbReference type="GO" id="GO:0005524">
    <property type="term" value="F:ATP binding"/>
    <property type="evidence" value="ECO:0007669"/>
    <property type="project" value="UniProtKB-KW"/>
</dbReference>
<reference evidence="11 12" key="1">
    <citation type="submission" date="2014-03" db="EMBL/GenBank/DDBJ databases">
        <title>The Genome Sequence of Plasmodium fragile nilgiri.</title>
        <authorList>
            <consortium name="The Broad Institute Genomics Platform"/>
            <consortium name="The Broad Institute Genome Sequencing Center for Infectious Disease"/>
            <person name="Neafsey D."/>
            <person name="Duraisingh M."/>
            <person name="Young S.K."/>
            <person name="Zeng Q."/>
            <person name="Gargeya S."/>
            <person name="Abouelleil A."/>
            <person name="Alvarado L."/>
            <person name="Chapman S.B."/>
            <person name="Gainer-Dewar J."/>
            <person name="Goldberg J."/>
            <person name="Griggs A."/>
            <person name="Gujja S."/>
            <person name="Hansen M."/>
            <person name="Howarth C."/>
            <person name="Imamovic A."/>
            <person name="Larimer J."/>
            <person name="Pearson M."/>
            <person name="Poon T.W."/>
            <person name="Priest M."/>
            <person name="Roberts A."/>
            <person name="Saif S."/>
            <person name="Shea T."/>
            <person name="Sykes S."/>
            <person name="Wortman J."/>
            <person name="Nusbaum C."/>
            <person name="Birren B."/>
        </authorList>
    </citation>
    <scope>NUCLEOTIDE SEQUENCE [LARGE SCALE GENOMIC DNA]</scope>
    <source>
        <strain evidence="12">nilgiri</strain>
    </source>
</reference>
<sequence>MRKCPTLLLLFVVLLPIVSKKANAKKSSLVKNETIRGSNTKEGKEKRFKVVRNRGQTELDRVGYTPLCGAARNGDDLTNALRSGGSRGARLNGCKKLTFVLQKCDLRREKQRKNVEKTSSFERGILGGGKYLAKVGQHFKGTHLFSQKEKHTSSVICEEVRTRGGVENSLFFFFNKIRSRMNKYVDQVNKFVEEDNMLNFLWVCKNVLCKKKIIFLTFFVMINSAIISIIIPRCDNLIFQNISNRRFDNFGGLLLNCILVRIINMSLCGLRNYIFMVTSSDSLKEVKKLLFEVYINKDNEYFDRMDQSEIVNKVTLEAHDFADIIPYYINPFIRNFFSIIFNFGYMFYLNYKLSSVIMSCFCISSLLTIISTKLKKRRIKSINREKTRNTKISLEALNNINVIKLFSTELYECSRYSQSLSDILSLQMKKEHFNLVHMVVSKLFVLVTYVLILVKGETLLKGKEIDNSTFTSFFFYINNIYSYIDILDYYIDICDIVNQYRHIIWMIKERAQKGGGHIEPPDGNCSDVDNGASLNKAAAKRMSLHVDTTAQSAQSDVVLHFKNVFFKYRNTGHYVLKNLNFKIMKSTNNVILGKSGGGKSTLLKLMLNLYKCSKGKVYLYNKPISHYRGREIMNTFSYVQQDWKLLKGTIKENLTYGITDDCANFDMLDLINISKCCTCHEYISRLRKRYETIISNRTELLTSSQKQKICIARALARNPKILLLDESTSAVDKDNERVIFQNIRQNSLFKDLTIIRITHKKANLDLADNIFVLKDGSICRQKNV</sequence>
<evidence type="ECO:0000256" key="6">
    <source>
        <dbReference type="ARBA" id="ARBA00023136"/>
    </source>
</evidence>
<organism evidence="11 12">
    <name type="scientific">Plasmodium fragile</name>
    <dbReference type="NCBI Taxonomy" id="5857"/>
    <lineage>
        <taxon>Eukaryota</taxon>
        <taxon>Sar</taxon>
        <taxon>Alveolata</taxon>
        <taxon>Apicomplexa</taxon>
        <taxon>Aconoidasida</taxon>
        <taxon>Haemosporida</taxon>
        <taxon>Plasmodiidae</taxon>
        <taxon>Plasmodium</taxon>
        <taxon>Plasmodium (Plasmodium)</taxon>
    </lineage>
</organism>
<dbReference type="GO" id="GO:0016020">
    <property type="term" value="C:membrane"/>
    <property type="evidence" value="ECO:0007669"/>
    <property type="project" value="UniProtKB-SubCell"/>
</dbReference>
<keyword evidence="4" id="KW-0067">ATP-binding</keyword>
<feature type="domain" description="ABC transmembrane type-1" evidence="10">
    <location>
        <begin position="215"/>
        <end position="487"/>
    </location>
</feature>
<evidence type="ECO:0000313" key="12">
    <source>
        <dbReference type="Proteomes" id="UP000054561"/>
    </source>
</evidence>
<dbReference type="InterPro" id="IPR039421">
    <property type="entry name" value="Type_1_exporter"/>
</dbReference>
<dbReference type="CDD" id="cd03228">
    <property type="entry name" value="ABCC_MRP_Like"/>
    <property type="match status" value="1"/>
</dbReference>
<dbReference type="SUPFAM" id="SSF90123">
    <property type="entry name" value="ABC transporter transmembrane region"/>
    <property type="match status" value="1"/>
</dbReference>
<dbReference type="InterPro" id="IPR003439">
    <property type="entry name" value="ABC_transporter-like_ATP-bd"/>
</dbReference>
<dbReference type="Pfam" id="PF00005">
    <property type="entry name" value="ABC_tran"/>
    <property type="match status" value="1"/>
</dbReference>
<evidence type="ECO:0000313" key="11">
    <source>
        <dbReference type="EMBL" id="KJP85843.1"/>
    </source>
</evidence>
<evidence type="ECO:0000256" key="2">
    <source>
        <dbReference type="ARBA" id="ARBA00022692"/>
    </source>
</evidence>
<dbReference type="PANTHER" id="PTHR43394:SF1">
    <property type="entry name" value="ATP-BINDING CASSETTE SUB-FAMILY B MEMBER 10, MITOCHONDRIAL"/>
    <property type="match status" value="1"/>
</dbReference>
<dbReference type="InterPro" id="IPR003593">
    <property type="entry name" value="AAA+_ATPase"/>
</dbReference>
<evidence type="ECO:0000256" key="7">
    <source>
        <dbReference type="SAM" id="Phobius"/>
    </source>
</evidence>
<dbReference type="InterPro" id="IPR036640">
    <property type="entry name" value="ABC1_TM_sf"/>
</dbReference>
<keyword evidence="8" id="KW-0732">Signal</keyword>
<name>A0A0D9QFT1_PLAFR</name>
<dbReference type="PANTHER" id="PTHR43394">
    <property type="entry name" value="ATP-DEPENDENT PERMEASE MDL1, MITOCHONDRIAL"/>
    <property type="match status" value="1"/>
</dbReference>
<dbReference type="RefSeq" id="XP_012337524.1">
    <property type="nucleotide sequence ID" value="XM_012482101.1"/>
</dbReference>
<feature type="transmembrane region" description="Helical" evidence="7">
    <location>
        <begin position="351"/>
        <end position="370"/>
    </location>
</feature>
<comment type="subcellular location">
    <subcellularLocation>
        <location evidence="1">Membrane</location>
        <topology evidence="1">Multi-pass membrane protein</topology>
    </subcellularLocation>
</comment>
<dbReference type="OMA" id="IPYYINP"/>
<feature type="transmembrane region" description="Helical" evidence="7">
    <location>
        <begin position="435"/>
        <end position="454"/>
    </location>
</feature>
<dbReference type="GO" id="GO:0016887">
    <property type="term" value="F:ATP hydrolysis activity"/>
    <property type="evidence" value="ECO:0007669"/>
    <property type="project" value="InterPro"/>
</dbReference>
<dbReference type="Proteomes" id="UP000054561">
    <property type="component" value="Unassembled WGS sequence"/>
</dbReference>
<dbReference type="InterPro" id="IPR027417">
    <property type="entry name" value="P-loop_NTPase"/>
</dbReference>
<feature type="transmembrane region" description="Helical" evidence="7">
    <location>
        <begin position="213"/>
        <end position="232"/>
    </location>
</feature>
<dbReference type="InterPro" id="IPR011527">
    <property type="entry name" value="ABC1_TM_dom"/>
</dbReference>